<keyword evidence="2" id="KW-0808">Transferase</keyword>
<dbReference type="GeneID" id="18266404"/>
<dbReference type="SMART" id="SM00220">
    <property type="entry name" value="S_TKc"/>
    <property type="match status" value="1"/>
</dbReference>
<dbReference type="KEGG" id="vg:18266404"/>
<dbReference type="InterPro" id="IPR011009">
    <property type="entry name" value="Kinase-like_dom_sf"/>
</dbReference>
<dbReference type="PROSITE" id="PS00108">
    <property type="entry name" value="PROTEIN_KINASE_ST"/>
    <property type="match status" value="1"/>
</dbReference>
<dbReference type="PROSITE" id="PS50011">
    <property type="entry name" value="PROTEIN_KINASE_DOM"/>
    <property type="match status" value="1"/>
</dbReference>
<accession>W5S595</accession>
<dbReference type="OrthoDB" id="8955at10239"/>
<dbReference type="Gene3D" id="1.10.510.10">
    <property type="entry name" value="Transferase(Phosphotransferase) domain 1"/>
    <property type="match status" value="1"/>
</dbReference>
<evidence type="ECO:0000313" key="2">
    <source>
        <dbReference type="EMBL" id="AHH01943.1"/>
    </source>
</evidence>
<dbReference type="InterPro" id="IPR000719">
    <property type="entry name" value="Prot_kinase_dom"/>
</dbReference>
<dbReference type="PANTHER" id="PTHR44167">
    <property type="entry name" value="OVARIAN-SPECIFIC SERINE/THREONINE-PROTEIN KINASE LOK-RELATED"/>
    <property type="match status" value="1"/>
</dbReference>
<dbReference type="Pfam" id="PF00069">
    <property type="entry name" value="Pkinase"/>
    <property type="match status" value="1"/>
</dbReference>
<feature type="domain" description="Protein kinase" evidence="1">
    <location>
        <begin position="1"/>
        <end position="269"/>
    </location>
</feature>
<dbReference type="GO" id="GO:0004674">
    <property type="term" value="F:protein serine/threonine kinase activity"/>
    <property type="evidence" value="ECO:0007669"/>
    <property type="project" value="TreeGrafter"/>
</dbReference>
<protein>
    <submittedName>
        <fullName evidence="2">Ser/Thr protein kinase</fullName>
    </submittedName>
</protein>
<dbReference type="RefSeq" id="YP_009001278.1">
    <property type="nucleotide sequence ID" value="NC_023423.1"/>
</dbReference>
<gene>
    <name evidence="2" type="ORF">pv_377</name>
</gene>
<dbReference type="EMBL" id="KF740664">
    <property type="protein sequence ID" value="AHH01943.1"/>
    <property type="molecule type" value="Genomic_DNA"/>
</dbReference>
<evidence type="ECO:0000313" key="3">
    <source>
        <dbReference type="Proteomes" id="UP000202176"/>
    </source>
</evidence>
<organism evidence="2 3">
    <name type="scientific">Pithovirus sibericum</name>
    <dbReference type="NCBI Taxonomy" id="1450746"/>
    <lineage>
        <taxon>Viruses</taxon>
        <taxon>Pithoviruses</taxon>
        <taxon>Orthopithovirinae</taxon>
        <taxon>Alphapithovirus</taxon>
        <taxon>Alphapithovirus sibericum</taxon>
    </lineage>
</organism>
<dbReference type="InterPro" id="IPR008271">
    <property type="entry name" value="Ser/Thr_kinase_AS"/>
</dbReference>
<dbReference type="PANTHER" id="PTHR44167:SF24">
    <property type="entry name" value="SERINE_THREONINE-PROTEIN KINASE CHK2"/>
    <property type="match status" value="1"/>
</dbReference>
<reference evidence="2 3" key="1">
    <citation type="journal article" date="2014" name="Proc. Natl. Acad. Sci. U.S.A.">
        <title>Thirty-thousand-year-old distant relative of giant icosahedral DNA viruses with a pandoravirus morphology.</title>
        <authorList>
            <person name="Legendre M."/>
            <person name="Bartoli J."/>
            <person name="Shmakova L."/>
            <person name="Jeudy S."/>
            <person name="Labadie K."/>
            <person name="Adrait A."/>
            <person name="Lescot M."/>
            <person name="Poirot O."/>
            <person name="Bertaux L."/>
            <person name="Bruley C."/>
            <person name="Coute Y."/>
            <person name="Rivkina E."/>
            <person name="Abergel C."/>
            <person name="Claverie J.M."/>
        </authorList>
    </citation>
    <scope>NUCLEOTIDE SEQUENCE [LARGE SCALE GENOMIC DNA]</scope>
    <source>
        <strain evidence="2">P1084-T</strain>
    </source>
</reference>
<evidence type="ECO:0000259" key="1">
    <source>
        <dbReference type="PROSITE" id="PS50011"/>
    </source>
</evidence>
<dbReference type="GO" id="GO:0005524">
    <property type="term" value="F:ATP binding"/>
    <property type="evidence" value="ECO:0007669"/>
    <property type="project" value="InterPro"/>
</dbReference>
<name>W5S595_9VIRU</name>
<sequence length="269" mass="30591">MQPNCNFSNYLVVEEYQSQTKDRAGVCRAFNKITGKEVVLKHHTLNFVIDEYDIYDVIGSHPNILKVEDFNRDSKPRKFYFWMEVGMIDLYNFVQLYGVLGEGLLVKVKESMLKAIAHIHLNGYIHCDIKPGNIMLMKDGSIKLFDFSHALFGELLDEEIPLGTYITSAPEVLTKSSKCDSGVDYWSLGVSLFFLQNGRFPFEGETVIEILKSIVDQLGVPTQEECPSLFRHLGEISNLPSSVERKEQILPNPLIGNLLSYDSKNRIES</sequence>
<keyword evidence="3" id="KW-1185">Reference proteome</keyword>
<keyword evidence="2" id="KW-0418">Kinase</keyword>
<proteinExistence type="predicted"/>
<dbReference type="SUPFAM" id="SSF56112">
    <property type="entry name" value="Protein kinase-like (PK-like)"/>
    <property type="match status" value="1"/>
</dbReference>
<dbReference type="Proteomes" id="UP000202176">
    <property type="component" value="Segment"/>
</dbReference>